<evidence type="ECO:0000313" key="13">
    <source>
        <dbReference type="EMBL" id="GFK95532.1"/>
    </source>
</evidence>
<comment type="caution">
    <text evidence="13">The sequence shown here is derived from an EMBL/GenBank/DDBJ whole genome shotgun (WGS) entry which is preliminary data.</text>
</comment>
<dbReference type="Gene3D" id="1.10.150.130">
    <property type="match status" value="1"/>
</dbReference>
<evidence type="ECO:0000256" key="1">
    <source>
        <dbReference type="ARBA" id="ARBA00004496"/>
    </source>
</evidence>
<feature type="domain" description="Tyr recombinase" evidence="11">
    <location>
        <begin position="121"/>
        <end position="304"/>
    </location>
</feature>
<keyword evidence="5 9" id="KW-0229">DNA integration</keyword>
<dbReference type="GO" id="GO:0005737">
    <property type="term" value="C:cytoplasm"/>
    <property type="evidence" value="ECO:0007669"/>
    <property type="project" value="UniProtKB-SubCell"/>
</dbReference>
<feature type="active site" evidence="9">
    <location>
        <position position="186"/>
    </location>
</feature>
<keyword evidence="3 9" id="KW-0132">Cell division</keyword>
<dbReference type="GO" id="GO:0007059">
    <property type="term" value="P:chromosome segregation"/>
    <property type="evidence" value="ECO:0007669"/>
    <property type="project" value="UniProtKB-UniRule"/>
</dbReference>
<keyword evidence="7 9" id="KW-0233">DNA recombination</keyword>
<dbReference type="NCBIfam" id="NF001399">
    <property type="entry name" value="PRK00283.1"/>
    <property type="match status" value="1"/>
</dbReference>
<keyword evidence="8 9" id="KW-0131">Cell cycle</keyword>
<dbReference type="PANTHER" id="PTHR30349:SF90">
    <property type="entry name" value="TYROSINE RECOMBINASE XERD"/>
    <property type="match status" value="1"/>
</dbReference>
<evidence type="ECO:0000256" key="9">
    <source>
        <dbReference type="HAMAP-Rule" id="MF_01808"/>
    </source>
</evidence>
<evidence type="ECO:0000256" key="4">
    <source>
        <dbReference type="ARBA" id="ARBA00022829"/>
    </source>
</evidence>
<keyword evidence="6 9" id="KW-0238">DNA-binding</keyword>
<dbReference type="InterPro" id="IPR004107">
    <property type="entry name" value="Integrase_SAM-like_N"/>
</dbReference>
<organism evidence="13 14">
    <name type="scientific">Fundidesulfovibrio magnetotacticus</name>
    <dbReference type="NCBI Taxonomy" id="2730080"/>
    <lineage>
        <taxon>Bacteria</taxon>
        <taxon>Pseudomonadati</taxon>
        <taxon>Thermodesulfobacteriota</taxon>
        <taxon>Desulfovibrionia</taxon>
        <taxon>Desulfovibrionales</taxon>
        <taxon>Desulfovibrionaceae</taxon>
        <taxon>Fundidesulfovibrio</taxon>
    </lineage>
</organism>
<evidence type="ECO:0000256" key="3">
    <source>
        <dbReference type="ARBA" id="ARBA00022618"/>
    </source>
</evidence>
<dbReference type="Pfam" id="PF00589">
    <property type="entry name" value="Phage_integrase"/>
    <property type="match status" value="1"/>
</dbReference>
<dbReference type="GO" id="GO:0006313">
    <property type="term" value="P:DNA transposition"/>
    <property type="evidence" value="ECO:0007669"/>
    <property type="project" value="UniProtKB-UniRule"/>
</dbReference>
<evidence type="ECO:0000256" key="5">
    <source>
        <dbReference type="ARBA" id="ARBA00022908"/>
    </source>
</evidence>
<dbReference type="EMBL" id="BLTE01000018">
    <property type="protein sequence ID" value="GFK95532.1"/>
    <property type="molecule type" value="Genomic_DNA"/>
</dbReference>
<feature type="active site" evidence="9">
    <location>
        <position position="256"/>
    </location>
</feature>
<sequence length="388" mass="41267">MCSTNARPDETPQLPENAEGFLAWLAVEKGYANATLEAYRDDLVAFERFLAGRGLSTAEPKAIGRREMQGFLAEQHRLRQARSSMGRRLSCLRGFFKHLIRRGALAKSPLDGLANPKLPRTNPKSLNVDQAFALLDSAPQGGDPVQARDKALAELLYGSGLRVSEALGLKLNDVDANGGLARVTGKGSKERLAPLSDTCRQALAAYMALRHAFSPLPSEQSLFLGLKGKPLQRRQANRILEGLSLQAGLPVSVNPHALRHSFASHMLQSGADMRAVQELLGHSRLSTTQRYTHLNLDQITRAYDKAHPRSGTGEAEGHGKDASAGETLARADTAKGVATGKTGRAAKARKPAPVGEAGEVEKSGNPGRIVEPGSTGAAGKGGKVGKKG</sequence>
<evidence type="ECO:0000256" key="7">
    <source>
        <dbReference type="ARBA" id="ARBA00023172"/>
    </source>
</evidence>
<dbReference type="Proteomes" id="UP000494245">
    <property type="component" value="Unassembled WGS sequence"/>
</dbReference>
<evidence type="ECO:0000256" key="2">
    <source>
        <dbReference type="ARBA" id="ARBA00022490"/>
    </source>
</evidence>
<evidence type="ECO:0000256" key="8">
    <source>
        <dbReference type="ARBA" id="ARBA00023306"/>
    </source>
</evidence>
<keyword evidence="4 9" id="KW-0159">Chromosome partition</keyword>
<protein>
    <recommendedName>
        <fullName evidence="9">Tyrosine recombinase XerC</fullName>
    </recommendedName>
</protein>
<comment type="subcellular location">
    <subcellularLocation>
        <location evidence="1 9">Cytoplasm</location>
    </subcellularLocation>
</comment>
<dbReference type="SUPFAM" id="SSF47823">
    <property type="entry name" value="lambda integrase-like, N-terminal domain"/>
    <property type="match status" value="1"/>
</dbReference>
<reference evidence="13 14" key="1">
    <citation type="submission" date="2020-04" db="EMBL/GenBank/DDBJ databases">
        <authorList>
            <consortium name="Desulfovibrio sp. FSS-1 genome sequencing consortium"/>
            <person name="Shimoshige H."/>
            <person name="Kobayashi H."/>
            <person name="Maekawa T."/>
        </authorList>
    </citation>
    <scope>NUCLEOTIDE SEQUENCE [LARGE SCALE GENOMIC DNA]</scope>
    <source>
        <strain evidence="13 14">SIID29052-01</strain>
    </source>
</reference>
<comment type="function">
    <text evidence="9">Site-specific tyrosine recombinase, which acts by catalyzing the cutting and rejoining of the recombining DNA molecules. The XerC-XerD complex is essential to convert dimers of the bacterial chromosome into monomers to permit their segregation at cell division. It also contributes to the segregational stability of plasmids.</text>
</comment>
<gene>
    <name evidence="13" type="primary">xerD_4</name>
    <name evidence="9" type="synonym">xerC</name>
    <name evidence="13" type="ORF">NNJEOMEG_03398</name>
</gene>
<reference evidence="13 14" key="2">
    <citation type="submission" date="2020-05" db="EMBL/GenBank/DDBJ databases">
        <title>Draft genome sequence of Desulfovibrio sp. strainFSS-1.</title>
        <authorList>
            <person name="Shimoshige H."/>
            <person name="Kobayashi H."/>
            <person name="Maekawa T."/>
        </authorList>
    </citation>
    <scope>NUCLEOTIDE SEQUENCE [LARGE SCALE GENOMIC DNA]</scope>
    <source>
        <strain evidence="13 14">SIID29052-01</strain>
    </source>
</reference>
<feature type="active site" description="O-(3'-phospho-DNA)-tyrosine intermediate" evidence="9">
    <location>
        <position position="291"/>
    </location>
</feature>
<comment type="subunit">
    <text evidence="9">Forms a cyclic heterotetrameric complex composed of two molecules of XerC and two molecules of XerD.</text>
</comment>
<feature type="active site" evidence="9">
    <location>
        <position position="282"/>
    </location>
</feature>
<dbReference type="GO" id="GO:0051301">
    <property type="term" value="P:cell division"/>
    <property type="evidence" value="ECO:0007669"/>
    <property type="project" value="UniProtKB-KW"/>
</dbReference>
<dbReference type="GO" id="GO:0003677">
    <property type="term" value="F:DNA binding"/>
    <property type="evidence" value="ECO:0007669"/>
    <property type="project" value="UniProtKB-UniRule"/>
</dbReference>
<evidence type="ECO:0000256" key="6">
    <source>
        <dbReference type="ARBA" id="ARBA00023125"/>
    </source>
</evidence>
<dbReference type="InterPro" id="IPR044068">
    <property type="entry name" value="CB"/>
</dbReference>
<accession>A0A6V8LSS9</accession>
<dbReference type="PANTHER" id="PTHR30349">
    <property type="entry name" value="PHAGE INTEGRASE-RELATED"/>
    <property type="match status" value="1"/>
</dbReference>
<dbReference type="Pfam" id="PF02899">
    <property type="entry name" value="Phage_int_SAM_1"/>
    <property type="match status" value="1"/>
</dbReference>
<dbReference type="InterPro" id="IPR011010">
    <property type="entry name" value="DNA_brk_join_enz"/>
</dbReference>
<dbReference type="InterPro" id="IPR023009">
    <property type="entry name" value="Tyrosine_recombinase_XerC/XerD"/>
</dbReference>
<feature type="active site" evidence="9">
    <location>
        <position position="259"/>
    </location>
</feature>
<keyword evidence="14" id="KW-1185">Reference proteome</keyword>
<dbReference type="AlphaFoldDB" id="A0A6V8LSS9"/>
<dbReference type="SUPFAM" id="SSF56349">
    <property type="entry name" value="DNA breaking-rejoining enzymes"/>
    <property type="match status" value="1"/>
</dbReference>
<dbReference type="GO" id="GO:0009037">
    <property type="term" value="F:tyrosine-based site-specific recombinase activity"/>
    <property type="evidence" value="ECO:0007669"/>
    <property type="project" value="UniProtKB-UniRule"/>
</dbReference>
<dbReference type="RefSeq" id="WP_173086620.1">
    <property type="nucleotide sequence ID" value="NZ_BLTE01000018.1"/>
</dbReference>
<dbReference type="CDD" id="cd00798">
    <property type="entry name" value="INT_XerDC_C"/>
    <property type="match status" value="1"/>
</dbReference>
<dbReference type="Gene3D" id="1.10.443.10">
    <property type="entry name" value="Intergrase catalytic core"/>
    <property type="match status" value="1"/>
</dbReference>
<evidence type="ECO:0000259" key="11">
    <source>
        <dbReference type="PROSITE" id="PS51898"/>
    </source>
</evidence>
<dbReference type="InterPro" id="IPR050090">
    <property type="entry name" value="Tyrosine_recombinase_XerCD"/>
</dbReference>
<dbReference type="InterPro" id="IPR013762">
    <property type="entry name" value="Integrase-like_cat_sf"/>
</dbReference>
<name>A0A6V8LSS9_9BACT</name>
<keyword evidence="2 9" id="KW-0963">Cytoplasm</keyword>
<proteinExistence type="inferred from homology"/>
<dbReference type="PROSITE" id="PS51898">
    <property type="entry name" value="TYR_RECOMBINASE"/>
    <property type="match status" value="1"/>
</dbReference>
<feature type="active site" evidence="9">
    <location>
        <position position="162"/>
    </location>
</feature>
<feature type="domain" description="Core-binding (CB)" evidence="12">
    <location>
        <begin position="12"/>
        <end position="100"/>
    </location>
</feature>
<evidence type="ECO:0000259" key="12">
    <source>
        <dbReference type="PROSITE" id="PS51900"/>
    </source>
</evidence>
<evidence type="ECO:0000313" key="14">
    <source>
        <dbReference type="Proteomes" id="UP000494245"/>
    </source>
</evidence>
<feature type="region of interest" description="Disordered" evidence="10">
    <location>
        <begin position="306"/>
        <end position="388"/>
    </location>
</feature>
<dbReference type="HAMAP" id="MF_01808">
    <property type="entry name" value="Recomb_XerC_XerD"/>
    <property type="match status" value="1"/>
</dbReference>
<dbReference type="InterPro" id="IPR010998">
    <property type="entry name" value="Integrase_recombinase_N"/>
</dbReference>
<evidence type="ECO:0000256" key="10">
    <source>
        <dbReference type="SAM" id="MobiDB-lite"/>
    </source>
</evidence>
<dbReference type="InterPro" id="IPR002104">
    <property type="entry name" value="Integrase_catalytic"/>
</dbReference>
<dbReference type="PROSITE" id="PS51900">
    <property type="entry name" value="CB"/>
    <property type="match status" value="1"/>
</dbReference>
<comment type="similarity">
    <text evidence="9">Belongs to the 'phage' integrase family. XerC subfamily.</text>
</comment>